<feature type="region of interest" description="Disordered" evidence="2">
    <location>
        <begin position="659"/>
        <end position="710"/>
    </location>
</feature>
<dbReference type="Proteomes" id="UP000285883">
    <property type="component" value="Unassembled WGS sequence"/>
</dbReference>
<protein>
    <submittedName>
        <fullName evidence="3">Uncharacterized protein</fullName>
    </submittedName>
</protein>
<accession>A0A421F2H4</accession>
<feature type="compositionally biased region" description="Basic and acidic residues" evidence="2">
    <location>
        <begin position="699"/>
        <end position="710"/>
    </location>
</feature>
<feature type="compositionally biased region" description="Low complexity" evidence="2">
    <location>
        <begin position="682"/>
        <end position="692"/>
    </location>
</feature>
<evidence type="ECO:0000313" key="4">
    <source>
        <dbReference type="Proteomes" id="UP000285883"/>
    </source>
</evidence>
<reference evidence="3 4" key="1">
    <citation type="submission" date="2018-07" db="EMBL/GenBank/DDBJ databases">
        <title>Genome sequencing of oomycete isolates from Chile give support for New Zealand origin for Phytophthora kernoviae and make available the first Nothophytophthora sp. genome.</title>
        <authorList>
            <person name="Studholme D.J."/>
            <person name="Sanfuentes E."/>
            <person name="Panda P."/>
            <person name="Hill R."/>
            <person name="Sambles C."/>
            <person name="Grant M."/>
            <person name="Williams N.M."/>
            <person name="Mcdougal R.L."/>
        </authorList>
    </citation>
    <scope>NUCLEOTIDE SEQUENCE [LARGE SCALE GENOMIC DNA]</scope>
    <source>
        <strain evidence="3">Chile2</strain>
    </source>
</reference>
<feature type="compositionally biased region" description="Polar residues" evidence="2">
    <location>
        <begin position="625"/>
        <end position="637"/>
    </location>
</feature>
<organism evidence="3 4">
    <name type="scientific">Phytophthora kernoviae</name>
    <dbReference type="NCBI Taxonomy" id="325452"/>
    <lineage>
        <taxon>Eukaryota</taxon>
        <taxon>Sar</taxon>
        <taxon>Stramenopiles</taxon>
        <taxon>Oomycota</taxon>
        <taxon>Peronosporomycetes</taxon>
        <taxon>Peronosporales</taxon>
        <taxon>Peronosporaceae</taxon>
        <taxon>Phytophthora</taxon>
    </lineage>
</organism>
<comment type="caution">
    <text evidence="3">The sequence shown here is derived from an EMBL/GenBank/DDBJ whole genome shotgun (WGS) entry which is preliminary data.</text>
</comment>
<sequence>MPGSAGHATSPRASFLRRDNKLEKLQEQVNVLKASLGISDEDLLWRVESSKGNAFLAADQHLASSEERYDRLVFEMQELSRPDRCTDEDKANVILAAKLRSLEQQALQVAEWKAKAVACQTDMAQTKKILLAARVETELQRAKQNSNATASATQLEQLTSKRLESIKESLLSVQQQLKPGQEELQTLLEWLGTETDRFAASLVAEDKSPSYVISVETVEAKRSLLTTLRAIPECAQGSGKLSTLCTKATQLASKITASRARDLKYTETELERVMRDIEIWKTRREQAKEFADEMGKREAAWQTRQREVNDGSLALMRTFIPADITDLTVEALVARAREGLDGSGSGTLYTYDLATYLKTNRFLHWLITHGDDIERANFLAVESAPFFMDFTSYDIHELQALVRVLPDSFSFDKDGRKRVWRTSFIEHVRMQAAQHQHETIKAGWDPVRRARRDVPLPKLTARQQLNPIFCYPTDAEIDARLDKFERQRSRLESKHSRLKKLDDELIPQAKAEYLAVAEDARNEDMQRTFGKTTLNALRDDAKQQHLSLCKERDTAKRELVHGERAWAAMSPSFEQYQAEVTQIRALDPEIRNAPRVGARPSPFGGGKVNFLGELQGRFHRKGSNAEATASGDNSEAESASVGAKKPMNFLDELKRTSVRKAVNSGDPAEVENISQPQVLEMPASSSKSSSTAPPAPRNFLDELKARTANK</sequence>
<feature type="coiled-coil region" evidence="1">
    <location>
        <begin position="474"/>
        <end position="504"/>
    </location>
</feature>
<gene>
    <name evidence="3" type="ORF">BBI17_006858</name>
</gene>
<proteinExistence type="predicted"/>
<evidence type="ECO:0000256" key="1">
    <source>
        <dbReference type="SAM" id="Coils"/>
    </source>
</evidence>
<evidence type="ECO:0000256" key="2">
    <source>
        <dbReference type="SAM" id="MobiDB-lite"/>
    </source>
</evidence>
<evidence type="ECO:0000313" key="3">
    <source>
        <dbReference type="EMBL" id="RLN20118.1"/>
    </source>
</evidence>
<keyword evidence="1" id="KW-0175">Coiled coil</keyword>
<feature type="region of interest" description="Disordered" evidence="2">
    <location>
        <begin position="621"/>
        <end position="643"/>
    </location>
</feature>
<dbReference type="EMBL" id="MAYM02001431">
    <property type="protein sequence ID" value="RLN20118.1"/>
    <property type="molecule type" value="Genomic_DNA"/>
</dbReference>
<dbReference type="AlphaFoldDB" id="A0A421F2H4"/>
<name>A0A421F2H4_9STRA</name>